<sequence length="87" mass="10093">MEESANTRILELAQKANLAHPGLPLVKVFLSDAADGDQAAKHILETYSENRNDVDFTRFLRDWKDLVRLYTLLMMRKSMWGLLTREI</sequence>
<name>A0A4Z1G5H6_9HELO</name>
<keyword evidence="2" id="KW-1185">Reference proteome</keyword>
<gene>
    <name evidence="1" type="ORF">BPAE_0002g01940</name>
</gene>
<dbReference type="EMBL" id="PQXI01000002">
    <property type="protein sequence ID" value="TGO31098.1"/>
    <property type="molecule type" value="Genomic_DNA"/>
</dbReference>
<reference evidence="1 2" key="1">
    <citation type="submission" date="2017-12" db="EMBL/GenBank/DDBJ databases">
        <title>Comparative genomics of Botrytis spp.</title>
        <authorList>
            <person name="Valero-Jimenez C.A."/>
            <person name="Tapia P."/>
            <person name="Veloso J."/>
            <person name="Silva-Moreno E."/>
            <person name="Staats M."/>
            <person name="Valdes J.H."/>
            <person name="Van Kan J.A.L."/>
        </authorList>
    </citation>
    <scope>NUCLEOTIDE SEQUENCE [LARGE SCALE GENOMIC DNA]</scope>
    <source>
        <strain evidence="1 2">Bp0003</strain>
    </source>
</reference>
<protein>
    <submittedName>
        <fullName evidence="1">Uncharacterized protein</fullName>
    </submittedName>
</protein>
<accession>A0A4Z1G5H6</accession>
<organism evidence="1 2">
    <name type="scientific">Botrytis paeoniae</name>
    <dbReference type="NCBI Taxonomy" id="278948"/>
    <lineage>
        <taxon>Eukaryota</taxon>
        <taxon>Fungi</taxon>
        <taxon>Dikarya</taxon>
        <taxon>Ascomycota</taxon>
        <taxon>Pezizomycotina</taxon>
        <taxon>Leotiomycetes</taxon>
        <taxon>Helotiales</taxon>
        <taxon>Sclerotiniaceae</taxon>
        <taxon>Botrytis</taxon>
    </lineage>
</organism>
<dbReference type="Proteomes" id="UP000297910">
    <property type="component" value="Unassembled WGS sequence"/>
</dbReference>
<dbReference type="AlphaFoldDB" id="A0A4Z1G5H6"/>
<evidence type="ECO:0000313" key="1">
    <source>
        <dbReference type="EMBL" id="TGO31098.1"/>
    </source>
</evidence>
<proteinExistence type="predicted"/>
<comment type="caution">
    <text evidence="1">The sequence shown here is derived from an EMBL/GenBank/DDBJ whole genome shotgun (WGS) entry which is preliminary data.</text>
</comment>
<evidence type="ECO:0000313" key="2">
    <source>
        <dbReference type="Proteomes" id="UP000297910"/>
    </source>
</evidence>